<organism evidence="1 2">
    <name type="scientific">Mucilaginibacter gotjawali</name>
    <dbReference type="NCBI Taxonomy" id="1550579"/>
    <lineage>
        <taxon>Bacteria</taxon>
        <taxon>Pseudomonadati</taxon>
        <taxon>Bacteroidota</taxon>
        <taxon>Sphingobacteriia</taxon>
        <taxon>Sphingobacteriales</taxon>
        <taxon>Sphingobacteriaceae</taxon>
        <taxon>Mucilaginibacter</taxon>
    </lineage>
</organism>
<dbReference type="Proteomes" id="UP000218263">
    <property type="component" value="Chromosome"/>
</dbReference>
<evidence type="ECO:0000313" key="2">
    <source>
        <dbReference type="Proteomes" id="UP000218263"/>
    </source>
</evidence>
<dbReference type="AlphaFoldDB" id="A0A0X8X1G0"/>
<name>A0A0X8X1G0_9SPHI</name>
<dbReference type="RefSeq" id="WP_157750489.1">
    <property type="nucleotide sequence ID" value="NZ_JACHWX010000004.1"/>
</dbReference>
<dbReference type="KEGG" id="mgot:MgSA37_01570"/>
<reference evidence="1 2" key="1">
    <citation type="submission" date="2015-12" db="EMBL/GenBank/DDBJ databases">
        <title>Genome sequence of Mucilaginibacter gotjawali.</title>
        <authorList>
            <person name="Lee J.S."/>
            <person name="Lee K.C."/>
            <person name="Kim K.K."/>
            <person name="Lee B.W."/>
        </authorList>
    </citation>
    <scope>NUCLEOTIDE SEQUENCE [LARGE SCALE GENOMIC DNA]</scope>
    <source>
        <strain evidence="1 2">SA3-7</strain>
    </source>
</reference>
<sequence length="108" mass="12763">MHPEIEEIIMNFDFENPLPKAFVLQNVERILNYMDDINIERKSKFEYTPAESFYILWEVEGLEFHIESLKNGLILYTFRNKAFGNVFGTETISKFIPRLESYLLAGMC</sequence>
<evidence type="ECO:0000313" key="1">
    <source>
        <dbReference type="EMBL" id="BAU53402.1"/>
    </source>
</evidence>
<dbReference type="OrthoDB" id="797026at2"/>
<gene>
    <name evidence="1" type="ORF">MgSA37_01570</name>
</gene>
<protein>
    <submittedName>
        <fullName evidence="1">Uncharacterized protein</fullName>
    </submittedName>
</protein>
<accession>A0A0X8X1G0</accession>
<proteinExistence type="predicted"/>
<keyword evidence="2" id="KW-1185">Reference proteome</keyword>
<dbReference type="EMBL" id="AP017313">
    <property type="protein sequence ID" value="BAU53402.1"/>
    <property type="molecule type" value="Genomic_DNA"/>
</dbReference>